<name>G0J3H2_CYCMS</name>
<dbReference type="PANTHER" id="PTHR43280:SF34">
    <property type="entry name" value="ARAC-FAMILY TRANSCRIPTIONAL REGULATOR"/>
    <property type="match status" value="1"/>
</dbReference>
<dbReference type="SMART" id="SM00342">
    <property type="entry name" value="HTH_ARAC"/>
    <property type="match status" value="1"/>
</dbReference>
<evidence type="ECO:0000256" key="1">
    <source>
        <dbReference type="ARBA" id="ARBA00023015"/>
    </source>
</evidence>
<feature type="domain" description="HTH araC/xylS-type" evidence="4">
    <location>
        <begin position="180"/>
        <end position="277"/>
    </location>
</feature>
<dbReference type="GO" id="GO:0043565">
    <property type="term" value="F:sequence-specific DNA binding"/>
    <property type="evidence" value="ECO:0007669"/>
    <property type="project" value="InterPro"/>
</dbReference>
<gene>
    <name evidence="5" type="ordered locus">Cycma_0838</name>
</gene>
<keyword evidence="3" id="KW-0804">Transcription</keyword>
<keyword evidence="6" id="KW-1185">Reference proteome</keyword>
<dbReference type="AlphaFoldDB" id="G0J3H2"/>
<proteinExistence type="predicted"/>
<reference evidence="6" key="1">
    <citation type="submission" date="2011-07" db="EMBL/GenBank/DDBJ databases">
        <title>The complete genome of Cyclobacterium marinum DSM 745.</title>
        <authorList>
            <person name="Lucas S."/>
            <person name="Han J."/>
            <person name="Lapidus A."/>
            <person name="Bruce D."/>
            <person name="Goodwin L."/>
            <person name="Pitluck S."/>
            <person name="Peters L."/>
            <person name="Kyrpides N."/>
            <person name="Mavromatis K."/>
            <person name="Ivanova N."/>
            <person name="Ovchinnikova G."/>
            <person name="Chertkov O."/>
            <person name="Detter J.C."/>
            <person name="Tapia R."/>
            <person name="Han C."/>
            <person name="Land M."/>
            <person name="Hauser L."/>
            <person name="Markowitz V."/>
            <person name="Cheng J.-F."/>
            <person name="Hugenholtz P."/>
            <person name="Woyke T."/>
            <person name="Wu D."/>
            <person name="Tindall B."/>
            <person name="Schuetze A."/>
            <person name="Brambilla E."/>
            <person name="Klenk H.-P."/>
            <person name="Eisen J.A."/>
        </authorList>
    </citation>
    <scope>NUCLEOTIDE SEQUENCE [LARGE SCALE GENOMIC DNA]</scope>
    <source>
        <strain evidence="6">ATCC 25205 / DSM 745 / LMG 13164 / NCIMB 1802</strain>
    </source>
</reference>
<evidence type="ECO:0000256" key="3">
    <source>
        <dbReference type="ARBA" id="ARBA00023163"/>
    </source>
</evidence>
<organism evidence="5 6">
    <name type="scientific">Cyclobacterium marinum (strain ATCC 25205 / DSM 745 / LMG 13164 / NCIMB 1802)</name>
    <name type="common">Flectobacillus marinus</name>
    <dbReference type="NCBI Taxonomy" id="880070"/>
    <lineage>
        <taxon>Bacteria</taxon>
        <taxon>Pseudomonadati</taxon>
        <taxon>Bacteroidota</taxon>
        <taxon>Cytophagia</taxon>
        <taxon>Cytophagales</taxon>
        <taxon>Cyclobacteriaceae</taxon>
        <taxon>Cyclobacterium</taxon>
    </lineage>
</organism>
<dbReference type="GO" id="GO:0003700">
    <property type="term" value="F:DNA-binding transcription factor activity"/>
    <property type="evidence" value="ECO:0007669"/>
    <property type="project" value="InterPro"/>
</dbReference>
<dbReference type="PANTHER" id="PTHR43280">
    <property type="entry name" value="ARAC-FAMILY TRANSCRIPTIONAL REGULATOR"/>
    <property type="match status" value="1"/>
</dbReference>
<evidence type="ECO:0000313" key="6">
    <source>
        <dbReference type="Proteomes" id="UP000001635"/>
    </source>
</evidence>
<dbReference type="eggNOG" id="COG2207">
    <property type="taxonomic scope" value="Bacteria"/>
</dbReference>
<evidence type="ECO:0000256" key="2">
    <source>
        <dbReference type="ARBA" id="ARBA00023125"/>
    </source>
</evidence>
<dbReference type="Proteomes" id="UP000001635">
    <property type="component" value="Chromosome"/>
</dbReference>
<dbReference type="RefSeq" id="WP_014018908.1">
    <property type="nucleotide sequence ID" value="NC_015914.1"/>
</dbReference>
<dbReference type="PROSITE" id="PS01124">
    <property type="entry name" value="HTH_ARAC_FAMILY_2"/>
    <property type="match status" value="1"/>
</dbReference>
<dbReference type="SUPFAM" id="SSF46689">
    <property type="entry name" value="Homeodomain-like"/>
    <property type="match status" value="2"/>
</dbReference>
<dbReference type="KEGG" id="cmr:Cycma_0838"/>
<dbReference type="InterPro" id="IPR018062">
    <property type="entry name" value="HTH_AraC-typ_CS"/>
</dbReference>
<keyword evidence="2" id="KW-0238">DNA-binding</keyword>
<evidence type="ECO:0000313" key="5">
    <source>
        <dbReference type="EMBL" id="AEL24611.1"/>
    </source>
</evidence>
<dbReference type="Gene3D" id="1.10.10.60">
    <property type="entry name" value="Homeodomain-like"/>
    <property type="match status" value="2"/>
</dbReference>
<dbReference type="EMBL" id="CP002955">
    <property type="protein sequence ID" value="AEL24611.1"/>
    <property type="molecule type" value="Genomic_DNA"/>
</dbReference>
<dbReference type="HOGENOM" id="CLU_000445_88_3_10"/>
<sequence>MKIIKEEVAFNKNSSIKIFSPRLKHYFYWHYHPEIELVYVEAESGISHVGKNISTFEGSELILIGGNVPHLNFDYRMETTYHQVVVQFKNDFIPNTIAATPEFGSINHLMERAYMGLRFYGNTKTSVGKLLKDIKTENTYLSLIEIMNILQLLSVSSEVETLNTEDTRVKFYLNDKIRMGTIYNYIHEKYDKKPDVNELAERVHLSTPAFCRYFKKQTNLTFTAFVNQYRISQARTMLLHQHKISDTCFAVGFESLSYFNQVFKRITGESPSSFQKKHQKKY</sequence>
<dbReference type="STRING" id="880070.Cycma_0838"/>
<protein>
    <submittedName>
        <fullName evidence="5">Transcriptional regulator, AraC family</fullName>
    </submittedName>
</protein>
<dbReference type="InterPro" id="IPR009057">
    <property type="entry name" value="Homeodomain-like_sf"/>
</dbReference>
<dbReference type="Pfam" id="PF12833">
    <property type="entry name" value="HTH_18"/>
    <property type="match status" value="1"/>
</dbReference>
<dbReference type="InterPro" id="IPR018060">
    <property type="entry name" value="HTH_AraC"/>
</dbReference>
<dbReference type="OrthoDB" id="792101at2"/>
<keyword evidence="1" id="KW-0805">Transcription regulation</keyword>
<evidence type="ECO:0000259" key="4">
    <source>
        <dbReference type="PROSITE" id="PS01124"/>
    </source>
</evidence>
<accession>G0J3H2</accession>
<dbReference type="PROSITE" id="PS00041">
    <property type="entry name" value="HTH_ARAC_FAMILY_1"/>
    <property type="match status" value="1"/>
</dbReference>